<gene>
    <name evidence="2" type="ordered locus">pRL100110</name>
</gene>
<evidence type="ECO:0000313" key="2">
    <source>
        <dbReference type="EMBL" id="CAK10334.1"/>
    </source>
</evidence>
<dbReference type="KEGG" id="rle:pRL100110"/>
<feature type="compositionally biased region" description="Basic and acidic residues" evidence="1">
    <location>
        <begin position="26"/>
        <end position="45"/>
    </location>
</feature>
<sequence length="60" mass="6927">MRKRLYHRRPPRRLVIATGLEEIESRVADSTDENGARRPKVENSVREPLGPVMTDMIGIR</sequence>
<geneLocation type="plasmid" evidence="2 3">
    <name>pRL10</name>
</geneLocation>
<reference evidence="2 3" key="1">
    <citation type="journal article" date="2006" name="Genome Biol.">
        <title>The genome of Rhizobium leguminosarum has recognizable core and accessory components.</title>
        <authorList>
            <person name="Young J.W."/>
            <person name="Crossman L.C."/>
            <person name="Johnston A.W.B."/>
            <person name="Thomson N.R."/>
            <person name="Ghazoui Z.F."/>
            <person name="Hull K.H."/>
            <person name="Wexler M."/>
            <person name="Curson A.R.J."/>
            <person name="Todd J.D."/>
            <person name="Poole P.S."/>
            <person name="Mauchline T.H."/>
            <person name="East A.K."/>
            <person name="Quail M.A."/>
            <person name="Churcher C."/>
            <person name="Arrowsmith C."/>
            <person name="Cherevach A."/>
            <person name="Chillingworth T."/>
            <person name="Clarke K."/>
            <person name="Cronin A."/>
            <person name="Davis P."/>
            <person name="Fraser A."/>
            <person name="Hance Z."/>
            <person name="Hauser H."/>
            <person name="Jagels K."/>
            <person name="Moule S."/>
            <person name="Mungall K."/>
            <person name="Norbertczak H."/>
            <person name="Rabbinowitsch E."/>
            <person name="Sanders M."/>
            <person name="Simmonds M."/>
            <person name="Whitehead S."/>
            <person name="Parkhill J."/>
        </authorList>
    </citation>
    <scope>NUCLEOTIDE SEQUENCE [LARGE SCALE GENOMIC DNA]</scope>
    <source>
        <strain evidence="3">DSM 114642 / LMG 32736 / 3841</strain>
    </source>
</reference>
<name>Q1M836_RHIJ3</name>
<accession>Q1M836</accession>
<dbReference type="EnsemblBacteria" id="CAK10334">
    <property type="protein sequence ID" value="CAK10334"/>
    <property type="gene ID" value="pRL100110"/>
</dbReference>
<dbReference type="AlphaFoldDB" id="Q1M836"/>
<keyword evidence="2" id="KW-0614">Plasmid</keyword>
<proteinExistence type="predicted"/>
<dbReference type="HOGENOM" id="CLU_2938550_0_0_5"/>
<keyword evidence="3" id="KW-1185">Reference proteome</keyword>
<evidence type="ECO:0000313" key="3">
    <source>
        <dbReference type="Proteomes" id="UP000006575"/>
    </source>
</evidence>
<dbReference type="Proteomes" id="UP000006575">
    <property type="component" value="Plasmid pRL10"/>
</dbReference>
<organism evidence="2 3">
    <name type="scientific">Rhizobium johnstonii (strain DSM 114642 / LMG 32736 / 3841)</name>
    <name type="common">Rhizobium leguminosarum bv. viciae</name>
    <dbReference type="NCBI Taxonomy" id="216596"/>
    <lineage>
        <taxon>Bacteria</taxon>
        <taxon>Pseudomonadati</taxon>
        <taxon>Pseudomonadota</taxon>
        <taxon>Alphaproteobacteria</taxon>
        <taxon>Hyphomicrobiales</taxon>
        <taxon>Rhizobiaceae</taxon>
        <taxon>Rhizobium/Agrobacterium group</taxon>
        <taxon>Rhizobium</taxon>
        <taxon>Rhizobium johnstonii</taxon>
    </lineage>
</organism>
<protein>
    <submittedName>
        <fullName evidence="2">Uncharacterized protein</fullName>
    </submittedName>
</protein>
<dbReference type="EMBL" id="AM236084">
    <property type="protein sequence ID" value="CAK10334.1"/>
    <property type="molecule type" value="Genomic_DNA"/>
</dbReference>
<evidence type="ECO:0000256" key="1">
    <source>
        <dbReference type="SAM" id="MobiDB-lite"/>
    </source>
</evidence>
<feature type="region of interest" description="Disordered" evidence="1">
    <location>
        <begin position="26"/>
        <end position="60"/>
    </location>
</feature>